<organism evidence="1 2">
    <name type="scientific">Lasius platythorax</name>
    <dbReference type="NCBI Taxonomy" id="488582"/>
    <lineage>
        <taxon>Eukaryota</taxon>
        <taxon>Metazoa</taxon>
        <taxon>Ecdysozoa</taxon>
        <taxon>Arthropoda</taxon>
        <taxon>Hexapoda</taxon>
        <taxon>Insecta</taxon>
        <taxon>Pterygota</taxon>
        <taxon>Neoptera</taxon>
        <taxon>Endopterygota</taxon>
        <taxon>Hymenoptera</taxon>
        <taxon>Apocrita</taxon>
        <taxon>Aculeata</taxon>
        <taxon>Formicoidea</taxon>
        <taxon>Formicidae</taxon>
        <taxon>Formicinae</taxon>
        <taxon>Lasius</taxon>
        <taxon>Lasius</taxon>
    </lineage>
</organism>
<reference evidence="1" key="1">
    <citation type="submission" date="2024-04" db="EMBL/GenBank/DDBJ databases">
        <authorList>
            <consortium name="Molecular Ecology Group"/>
        </authorList>
    </citation>
    <scope>NUCLEOTIDE SEQUENCE</scope>
</reference>
<keyword evidence="2" id="KW-1185">Reference proteome</keyword>
<name>A0AAV2NEV2_9HYME</name>
<protein>
    <submittedName>
        <fullName evidence="1">Uncharacterized protein</fullName>
    </submittedName>
</protein>
<dbReference type="AlphaFoldDB" id="A0AAV2NEV2"/>
<proteinExistence type="predicted"/>
<gene>
    <name evidence="1" type="ORF">LPLAT_LOCUS4122</name>
</gene>
<accession>A0AAV2NEV2</accession>
<dbReference type="Proteomes" id="UP001497644">
    <property type="component" value="Chromosome 14"/>
</dbReference>
<sequence length="221" mass="26127">MAVFWNSLLDRFNAKSKLLQSIDVNIGVAVELYHSLIDFVESLRSDEMFEVYVEKAKCIIPEEYEFDSKQSCKRKHQLGKSKENEVIMTGKNKIRVETFYAILDRVRSELEKRHSAYENVFKRFDFIRNLVHLSDSTIHEEATKLYNYYAKDLEDSFALECVHFRQFLNKTSSEDKLKLIDLCTLIREQICYQCSLTLIYLCEYLCVWSPQIAQQNDPFPL</sequence>
<evidence type="ECO:0000313" key="2">
    <source>
        <dbReference type="Proteomes" id="UP001497644"/>
    </source>
</evidence>
<evidence type="ECO:0000313" key="1">
    <source>
        <dbReference type="EMBL" id="CAL1678227.1"/>
    </source>
</evidence>
<dbReference type="EMBL" id="OZ034837">
    <property type="protein sequence ID" value="CAL1678227.1"/>
    <property type="molecule type" value="Genomic_DNA"/>
</dbReference>